<dbReference type="SUPFAM" id="SSF56219">
    <property type="entry name" value="DNase I-like"/>
    <property type="match status" value="1"/>
</dbReference>
<feature type="compositionally biased region" description="Pro residues" evidence="1">
    <location>
        <begin position="47"/>
        <end position="59"/>
    </location>
</feature>
<dbReference type="SMART" id="SM00128">
    <property type="entry name" value="IPPc"/>
    <property type="match status" value="1"/>
</dbReference>
<dbReference type="PANTHER" id="PTHR11200:SF240">
    <property type="entry name" value="INOSITOL POLYPHOSPHATE 5-PHOSPHATASE C9G1.10C-RELATED"/>
    <property type="match status" value="1"/>
</dbReference>
<proteinExistence type="predicted"/>
<dbReference type="FunFam" id="3.60.10.10:FF:000036">
    <property type="entry name" value="Inositol polyphosphate phosphatase, putative"/>
    <property type="match status" value="1"/>
</dbReference>
<feature type="compositionally biased region" description="Low complexity" evidence="1">
    <location>
        <begin position="259"/>
        <end position="271"/>
    </location>
</feature>
<dbReference type="EMBL" id="JAULSY010000003">
    <property type="protein sequence ID" value="KAK0674030.1"/>
    <property type="molecule type" value="Genomic_DNA"/>
</dbReference>
<feature type="region of interest" description="Disordered" evidence="1">
    <location>
        <begin position="1"/>
        <end position="356"/>
    </location>
</feature>
<dbReference type="PANTHER" id="PTHR11200">
    <property type="entry name" value="INOSITOL 5-PHOSPHATASE"/>
    <property type="match status" value="1"/>
</dbReference>
<name>A0AA39ZMQ3_9PEZI</name>
<dbReference type="Proteomes" id="UP001174997">
    <property type="component" value="Unassembled WGS sequence"/>
</dbReference>
<dbReference type="InterPro" id="IPR015943">
    <property type="entry name" value="WD40/YVTN_repeat-like_dom_sf"/>
</dbReference>
<organism evidence="3 4">
    <name type="scientific">Cercophora samala</name>
    <dbReference type="NCBI Taxonomy" id="330535"/>
    <lineage>
        <taxon>Eukaryota</taxon>
        <taxon>Fungi</taxon>
        <taxon>Dikarya</taxon>
        <taxon>Ascomycota</taxon>
        <taxon>Pezizomycotina</taxon>
        <taxon>Sordariomycetes</taxon>
        <taxon>Sordariomycetidae</taxon>
        <taxon>Sordariales</taxon>
        <taxon>Lasiosphaeriaceae</taxon>
        <taxon>Cercophora</taxon>
    </lineage>
</organism>
<feature type="compositionally biased region" description="Basic and acidic residues" evidence="1">
    <location>
        <begin position="203"/>
        <end position="215"/>
    </location>
</feature>
<keyword evidence="4" id="KW-1185">Reference proteome</keyword>
<dbReference type="Gene3D" id="3.60.10.10">
    <property type="entry name" value="Endonuclease/exonuclease/phosphatase"/>
    <property type="match status" value="1"/>
</dbReference>
<evidence type="ECO:0000313" key="4">
    <source>
        <dbReference type="Proteomes" id="UP001174997"/>
    </source>
</evidence>
<evidence type="ECO:0000259" key="2">
    <source>
        <dbReference type="SMART" id="SM00128"/>
    </source>
</evidence>
<dbReference type="InterPro" id="IPR046985">
    <property type="entry name" value="IP5"/>
</dbReference>
<feature type="compositionally biased region" description="Polar residues" evidence="1">
    <location>
        <begin position="1189"/>
        <end position="1201"/>
    </location>
</feature>
<gene>
    <name evidence="3" type="ORF">QBC41DRAFT_70340</name>
</gene>
<dbReference type="GO" id="GO:0004439">
    <property type="term" value="F:phosphatidylinositol-4,5-bisphosphate 5-phosphatase activity"/>
    <property type="evidence" value="ECO:0007669"/>
    <property type="project" value="TreeGrafter"/>
</dbReference>
<evidence type="ECO:0000256" key="1">
    <source>
        <dbReference type="SAM" id="MobiDB-lite"/>
    </source>
</evidence>
<feature type="domain" description="Inositol polyphosphate-related phosphatase" evidence="2">
    <location>
        <begin position="803"/>
        <end position="1146"/>
    </location>
</feature>
<dbReference type="InterPro" id="IPR036322">
    <property type="entry name" value="WD40_repeat_dom_sf"/>
</dbReference>
<feature type="region of interest" description="Disordered" evidence="1">
    <location>
        <begin position="364"/>
        <end position="383"/>
    </location>
</feature>
<feature type="compositionally biased region" description="Pro residues" evidence="1">
    <location>
        <begin position="193"/>
        <end position="202"/>
    </location>
</feature>
<feature type="compositionally biased region" description="Pro residues" evidence="1">
    <location>
        <begin position="111"/>
        <end position="123"/>
    </location>
</feature>
<sequence length="1217" mass="134636">MTMDGPADNGTDGTSIRPVSSLLAKFENLTKPGDSQPGTPTRNASPTPAPVPVPAPAPKPGRLRERDPSPSASTPREPPPIPAMRPKDKLTLQSLHPASANTSASSSPIRTVPPPVSPRPKPTNAPALTVEPPHSPPKRGVGGIPTGDRPAFISTDSLVKSSSPATAGNQFNLPSRTHTPSSEPRKSPRMAPARPPSPPPPRRSVELRREREMGHKPVPPPINRAEKPSSRFTLFEQPSKPAQLSQPIDIQKRPSPKVSPFNSPPSSGGSPDEADIPPVLPTRPRPQQPHHQQQHSLHQQHASQNQPPVGVKRSNTFHVGFDPPPLHPSLATRRRGKDEPLTPQITGDRPALPARPQSIIESVRAANSVSAPPPRPPRPGVNTSVASTIQQKRITSTPVTQAPPPIPRLNGRSMTVADRMPGRVSNEYHPPPPATPVEARPVDSQIAGTHKADLGYPDTSRTNRSKPYLHKGVHEIATKYDSRMFDVCGAFVCTTGSYTRAWNVMDGELVMSLAMSEGMKGASVAFKPGESVDEEGARIWIGTNNGELLEADVLSQSIVNNRPNAHGRYEIIKIYRHFNELWTLDESGTLHVWGPADGSNLPSLAYPPTQTFRVPKGHAFSMVVGDELWHATGKEIRVFLPTLDGRTQFQVLIRPLIQDSAGEITSGTLLASDPDRVFFGHNDGKVSIYSRKSYTCLGVMNISQYKINSLAGAGRYLWAGYNTGKISVYDMDQTPWAVKKDWQAHDNPVVKLISDQSSFYKLDRHQVVSLGADNMLRVWDGLLQDDWLQAKMKQHDARYCQFEKIKALVLTWNAGASTPNSLNYSNDDRVFIENLLRSSDSPDIIVFGFQELVDLEDKTLTAKRFLKPKKKEGTDQERMSHQYRNWLAHLKQSLDQHMNGELYHVLHSAPLVGLFTAIFVKADLLGRISNLNSAEVKRGMGGLHGNKGAIVVRFMVDDTSLCFINCHLAAGQSGANQRHNDIAAILEASLLPSERDASVRFDSFVGGGDGTMILDHELCLLNGDLNYRIDTMSRDTVVTAVKAGNLAKLLDRDQLLVARRRNPGFRLRAFEELPITFAPTYKYDVGTDNYDTSEKRRSPAWCDRLLFRCGAGRGRIEQLDYRRHEVRVSDHRPVSGRFRFEVKKVRGRERAQVWMECQQEFEDLRVKEGRGEKFFYLTNVIGYDEATSTQLIEQQQRSSRSAVGGRRDHRSPSGHRE</sequence>
<feature type="region of interest" description="Disordered" evidence="1">
    <location>
        <begin position="1189"/>
        <end position="1217"/>
    </location>
</feature>
<feature type="compositionally biased region" description="Polar residues" evidence="1">
    <location>
        <begin position="154"/>
        <end position="182"/>
    </location>
</feature>
<accession>A0AA39ZMQ3</accession>
<reference evidence="3" key="1">
    <citation type="submission" date="2023-06" db="EMBL/GenBank/DDBJ databases">
        <title>Genome-scale phylogeny and comparative genomics of the fungal order Sordariales.</title>
        <authorList>
            <consortium name="Lawrence Berkeley National Laboratory"/>
            <person name="Hensen N."/>
            <person name="Bonometti L."/>
            <person name="Westerberg I."/>
            <person name="Brannstrom I.O."/>
            <person name="Guillou S."/>
            <person name="Cros-Aarteil S."/>
            <person name="Calhoun S."/>
            <person name="Haridas S."/>
            <person name="Kuo A."/>
            <person name="Mondo S."/>
            <person name="Pangilinan J."/>
            <person name="Riley R."/>
            <person name="Labutti K."/>
            <person name="Andreopoulos B."/>
            <person name="Lipzen A."/>
            <person name="Chen C."/>
            <person name="Yanf M."/>
            <person name="Daum C."/>
            <person name="Ng V."/>
            <person name="Clum A."/>
            <person name="Steindorff A."/>
            <person name="Ohm R."/>
            <person name="Martin F."/>
            <person name="Silar P."/>
            <person name="Natvig D."/>
            <person name="Lalanne C."/>
            <person name="Gautier V."/>
            <person name="Ament-Velasquez S.L."/>
            <person name="Kruys A."/>
            <person name="Hutchinson M.I."/>
            <person name="Powell A.J."/>
            <person name="Barry K."/>
            <person name="Miller A.N."/>
            <person name="Grigoriev I.V."/>
            <person name="Debuchy R."/>
            <person name="Gladieux P."/>
            <person name="Thoren M.H."/>
            <person name="Johannesson H."/>
        </authorList>
    </citation>
    <scope>NUCLEOTIDE SEQUENCE</scope>
    <source>
        <strain evidence="3">CBS 307.81</strain>
    </source>
</reference>
<feature type="compositionally biased region" description="Pro residues" evidence="1">
    <location>
        <begin position="278"/>
        <end position="287"/>
    </location>
</feature>
<feature type="compositionally biased region" description="Low complexity" evidence="1">
    <location>
        <begin position="98"/>
        <end position="110"/>
    </location>
</feature>
<dbReference type="GO" id="GO:0046856">
    <property type="term" value="P:phosphatidylinositol dephosphorylation"/>
    <property type="evidence" value="ECO:0007669"/>
    <property type="project" value="InterPro"/>
</dbReference>
<dbReference type="SUPFAM" id="SSF50978">
    <property type="entry name" value="WD40 repeat-like"/>
    <property type="match status" value="1"/>
</dbReference>
<dbReference type="InterPro" id="IPR000300">
    <property type="entry name" value="IPPc"/>
</dbReference>
<protein>
    <submittedName>
        <fullName evidence="3">Synaptojanin</fullName>
    </submittedName>
</protein>
<dbReference type="InterPro" id="IPR036691">
    <property type="entry name" value="Endo/exonu/phosph_ase_sf"/>
</dbReference>
<evidence type="ECO:0000313" key="3">
    <source>
        <dbReference type="EMBL" id="KAK0674030.1"/>
    </source>
</evidence>
<dbReference type="Pfam" id="PF22669">
    <property type="entry name" value="Exo_endo_phos2"/>
    <property type="match status" value="1"/>
</dbReference>
<dbReference type="Gene3D" id="2.130.10.10">
    <property type="entry name" value="YVTN repeat-like/Quinoprotein amine dehydrogenase"/>
    <property type="match status" value="1"/>
</dbReference>
<feature type="compositionally biased region" description="Low complexity" evidence="1">
    <location>
        <begin position="289"/>
        <end position="306"/>
    </location>
</feature>
<comment type="caution">
    <text evidence="3">The sequence shown here is derived from an EMBL/GenBank/DDBJ whole genome shotgun (WGS) entry which is preliminary data.</text>
</comment>
<dbReference type="AlphaFoldDB" id="A0AA39ZMQ3"/>